<feature type="compositionally biased region" description="Polar residues" evidence="1">
    <location>
        <begin position="47"/>
        <end position="71"/>
    </location>
</feature>
<comment type="caution">
    <text evidence="2">The sequence shown here is derived from an EMBL/GenBank/DDBJ whole genome shotgun (WGS) entry which is preliminary data.</text>
</comment>
<name>A0A1D1UEF5_RAMVA</name>
<gene>
    <name evidence="2" type="primary">RvY_00910-1</name>
    <name evidence="2" type="synonym">RvY_00910.1</name>
    <name evidence="2" type="ORF">RvY_00910</name>
</gene>
<dbReference type="Proteomes" id="UP000186922">
    <property type="component" value="Unassembled WGS sequence"/>
</dbReference>
<evidence type="ECO:0000313" key="3">
    <source>
        <dbReference type="Proteomes" id="UP000186922"/>
    </source>
</evidence>
<feature type="region of interest" description="Disordered" evidence="1">
    <location>
        <begin position="40"/>
        <end position="77"/>
    </location>
</feature>
<dbReference type="EMBL" id="BDGG01000001">
    <property type="protein sequence ID" value="GAU88164.1"/>
    <property type="molecule type" value="Genomic_DNA"/>
</dbReference>
<organism evidence="2 3">
    <name type="scientific">Ramazzottius varieornatus</name>
    <name type="common">Water bear</name>
    <name type="synonym">Tardigrade</name>
    <dbReference type="NCBI Taxonomy" id="947166"/>
    <lineage>
        <taxon>Eukaryota</taxon>
        <taxon>Metazoa</taxon>
        <taxon>Ecdysozoa</taxon>
        <taxon>Tardigrada</taxon>
        <taxon>Eutardigrada</taxon>
        <taxon>Parachela</taxon>
        <taxon>Hypsibioidea</taxon>
        <taxon>Ramazzottiidae</taxon>
        <taxon>Ramazzottius</taxon>
    </lineage>
</organism>
<proteinExistence type="predicted"/>
<evidence type="ECO:0000313" key="2">
    <source>
        <dbReference type="EMBL" id="GAU88164.1"/>
    </source>
</evidence>
<dbReference type="AlphaFoldDB" id="A0A1D1UEF5"/>
<sequence>MAVTSSIRQAKRLKLPLVLPGSEGKPKSTMRTIATDIKKPTIPASDPTINLEQLERQTGNNQASRKWTGTSEPLDED</sequence>
<protein>
    <submittedName>
        <fullName evidence="2">Uncharacterized protein</fullName>
    </submittedName>
</protein>
<keyword evidence="3" id="KW-1185">Reference proteome</keyword>
<reference evidence="2 3" key="1">
    <citation type="journal article" date="2016" name="Nat. Commun.">
        <title>Extremotolerant tardigrade genome and improved radiotolerance of human cultured cells by tardigrade-unique protein.</title>
        <authorList>
            <person name="Hashimoto T."/>
            <person name="Horikawa D.D."/>
            <person name="Saito Y."/>
            <person name="Kuwahara H."/>
            <person name="Kozuka-Hata H."/>
            <person name="Shin-I T."/>
            <person name="Minakuchi Y."/>
            <person name="Ohishi K."/>
            <person name="Motoyama A."/>
            <person name="Aizu T."/>
            <person name="Enomoto A."/>
            <person name="Kondo K."/>
            <person name="Tanaka S."/>
            <person name="Hara Y."/>
            <person name="Koshikawa S."/>
            <person name="Sagara H."/>
            <person name="Miura T."/>
            <person name="Yokobori S."/>
            <person name="Miyagawa K."/>
            <person name="Suzuki Y."/>
            <person name="Kubo T."/>
            <person name="Oyama M."/>
            <person name="Kohara Y."/>
            <person name="Fujiyama A."/>
            <person name="Arakawa K."/>
            <person name="Katayama T."/>
            <person name="Toyoda A."/>
            <person name="Kunieda T."/>
        </authorList>
    </citation>
    <scope>NUCLEOTIDE SEQUENCE [LARGE SCALE GENOMIC DNA]</scope>
    <source>
        <strain evidence="2 3">YOKOZUNA-1</strain>
    </source>
</reference>
<accession>A0A1D1UEF5</accession>
<evidence type="ECO:0000256" key="1">
    <source>
        <dbReference type="SAM" id="MobiDB-lite"/>
    </source>
</evidence>